<organism evidence="2 3">
    <name type="scientific">Lineolata rhizophorae</name>
    <dbReference type="NCBI Taxonomy" id="578093"/>
    <lineage>
        <taxon>Eukaryota</taxon>
        <taxon>Fungi</taxon>
        <taxon>Dikarya</taxon>
        <taxon>Ascomycota</taxon>
        <taxon>Pezizomycotina</taxon>
        <taxon>Dothideomycetes</taxon>
        <taxon>Dothideomycetes incertae sedis</taxon>
        <taxon>Lineolatales</taxon>
        <taxon>Lineolataceae</taxon>
        <taxon>Lineolata</taxon>
    </lineage>
</organism>
<dbReference type="Proteomes" id="UP000799766">
    <property type="component" value="Unassembled WGS sequence"/>
</dbReference>
<sequence length="534" mass="58379">MDVTSGSRLATSCRLETLNLSRNALTTKSLRNLAEVVLRAPYDLKDLNLSENCICVHGPEEAADWEYFLESFRECRTLNTLDLSKNDLSGALAFEILARVYSRHPVVDPAIMGAASASHQIEFPEENVNDITARTNTLDVTPDSPHSMTASNLSLTHGTILKKRVGIRGVPNIILSDVGMTDTGALFLSYVLANHYYPPQWEGLQRSVTAGGQTKKSEGGSTNQGLAYAPNPTLSPAGEAVLKQAEESRRELLEDTSDAGSFVLVGSTQSIDKDRKSSVSYHNRRRNHSFVEVGSPISKTLASARHAVQRRAIPDTDPDGTVQRLEVQLWKLALQLLCLSRTVFLVQMPDYIRREILPEPVCAILKEAPNGSDCSALMLPTAAGPEAVVSGNPGQTMRTAASLFDYTRPSPLRQASPKWPSVQKQPNKGENAASYASMAESSKATQNGNNKNVKVCIENPYLSGKLPVHIWQRILALSTDPNGVLSKAQQKAVVNWAGNKCTLRTERGLLGKPRSVQIWNVLDNMGCLEYEMKV</sequence>
<dbReference type="Gene3D" id="3.80.10.10">
    <property type="entry name" value="Ribonuclease Inhibitor"/>
    <property type="match status" value="1"/>
</dbReference>
<dbReference type="EMBL" id="MU001673">
    <property type="protein sequence ID" value="KAF2460561.1"/>
    <property type="molecule type" value="Genomic_DNA"/>
</dbReference>
<dbReference type="SUPFAM" id="SSF52047">
    <property type="entry name" value="RNI-like"/>
    <property type="match status" value="1"/>
</dbReference>
<reference evidence="2" key="1">
    <citation type="journal article" date="2020" name="Stud. Mycol.">
        <title>101 Dothideomycetes genomes: a test case for predicting lifestyles and emergence of pathogens.</title>
        <authorList>
            <person name="Haridas S."/>
            <person name="Albert R."/>
            <person name="Binder M."/>
            <person name="Bloem J."/>
            <person name="Labutti K."/>
            <person name="Salamov A."/>
            <person name="Andreopoulos B."/>
            <person name="Baker S."/>
            <person name="Barry K."/>
            <person name="Bills G."/>
            <person name="Bluhm B."/>
            <person name="Cannon C."/>
            <person name="Castanera R."/>
            <person name="Culley D."/>
            <person name="Daum C."/>
            <person name="Ezra D."/>
            <person name="Gonzalez J."/>
            <person name="Henrissat B."/>
            <person name="Kuo A."/>
            <person name="Liang C."/>
            <person name="Lipzen A."/>
            <person name="Lutzoni F."/>
            <person name="Magnuson J."/>
            <person name="Mondo S."/>
            <person name="Nolan M."/>
            <person name="Ohm R."/>
            <person name="Pangilinan J."/>
            <person name="Park H.-J."/>
            <person name="Ramirez L."/>
            <person name="Alfaro M."/>
            <person name="Sun H."/>
            <person name="Tritt A."/>
            <person name="Yoshinaga Y."/>
            <person name="Zwiers L.-H."/>
            <person name="Turgeon B."/>
            <person name="Goodwin S."/>
            <person name="Spatafora J."/>
            <person name="Crous P."/>
            <person name="Grigoriev I."/>
        </authorList>
    </citation>
    <scope>NUCLEOTIDE SEQUENCE</scope>
    <source>
        <strain evidence="2">ATCC 16933</strain>
    </source>
</reference>
<feature type="region of interest" description="Disordered" evidence="1">
    <location>
        <begin position="208"/>
        <end position="234"/>
    </location>
</feature>
<feature type="region of interest" description="Disordered" evidence="1">
    <location>
        <begin position="412"/>
        <end position="447"/>
    </location>
</feature>
<name>A0A6A6P993_9PEZI</name>
<proteinExistence type="predicted"/>
<evidence type="ECO:0000256" key="1">
    <source>
        <dbReference type="SAM" id="MobiDB-lite"/>
    </source>
</evidence>
<protein>
    <recommendedName>
        <fullName evidence="4">Leucine rich repeat protein</fullName>
    </recommendedName>
</protein>
<dbReference type="AlphaFoldDB" id="A0A6A6P993"/>
<evidence type="ECO:0000313" key="3">
    <source>
        <dbReference type="Proteomes" id="UP000799766"/>
    </source>
</evidence>
<evidence type="ECO:0000313" key="2">
    <source>
        <dbReference type="EMBL" id="KAF2460561.1"/>
    </source>
</evidence>
<keyword evidence="3" id="KW-1185">Reference proteome</keyword>
<evidence type="ECO:0008006" key="4">
    <source>
        <dbReference type="Google" id="ProtNLM"/>
    </source>
</evidence>
<dbReference type="OrthoDB" id="9876299at2759"/>
<feature type="compositionally biased region" description="Polar residues" evidence="1">
    <location>
        <begin position="208"/>
        <end position="225"/>
    </location>
</feature>
<gene>
    <name evidence="2" type="ORF">BDY21DRAFT_167775</name>
</gene>
<accession>A0A6A6P993</accession>
<dbReference type="InterPro" id="IPR032675">
    <property type="entry name" value="LRR_dom_sf"/>
</dbReference>